<evidence type="ECO:0000313" key="2">
    <source>
        <dbReference type="Proteomes" id="UP000541444"/>
    </source>
</evidence>
<accession>A0A7J7KUV4</accession>
<dbReference type="Proteomes" id="UP000541444">
    <property type="component" value="Unassembled WGS sequence"/>
</dbReference>
<proteinExistence type="predicted"/>
<name>A0A7J7KUV4_9MAGN</name>
<gene>
    <name evidence="1" type="ORF">GIB67_013533</name>
</gene>
<keyword evidence="2" id="KW-1185">Reference proteome</keyword>
<reference evidence="1 2" key="1">
    <citation type="journal article" date="2020" name="IScience">
        <title>Genome Sequencing of the Endangered Kingdonia uniflora (Circaeasteraceae, Ranunculales) Reveals Potential Mechanisms of Evolutionary Specialization.</title>
        <authorList>
            <person name="Sun Y."/>
            <person name="Deng T."/>
            <person name="Zhang A."/>
            <person name="Moore M.J."/>
            <person name="Landis J.B."/>
            <person name="Lin N."/>
            <person name="Zhang H."/>
            <person name="Zhang X."/>
            <person name="Huang J."/>
            <person name="Zhang X."/>
            <person name="Sun H."/>
            <person name="Wang H."/>
        </authorList>
    </citation>
    <scope>NUCLEOTIDE SEQUENCE [LARGE SCALE GENOMIC DNA]</scope>
    <source>
        <strain evidence="1">TB1705</strain>
        <tissue evidence="1">Leaf</tissue>
    </source>
</reference>
<organism evidence="1 2">
    <name type="scientific">Kingdonia uniflora</name>
    <dbReference type="NCBI Taxonomy" id="39325"/>
    <lineage>
        <taxon>Eukaryota</taxon>
        <taxon>Viridiplantae</taxon>
        <taxon>Streptophyta</taxon>
        <taxon>Embryophyta</taxon>
        <taxon>Tracheophyta</taxon>
        <taxon>Spermatophyta</taxon>
        <taxon>Magnoliopsida</taxon>
        <taxon>Ranunculales</taxon>
        <taxon>Circaeasteraceae</taxon>
        <taxon>Kingdonia</taxon>
    </lineage>
</organism>
<evidence type="ECO:0000313" key="1">
    <source>
        <dbReference type="EMBL" id="KAF6134136.1"/>
    </source>
</evidence>
<dbReference type="EMBL" id="JACGCM010002890">
    <property type="protein sequence ID" value="KAF6134136.1"/>
    <property type="molecule type" value="Genomic_DNA"/>
</dbReference>
<sequence length="237" mass="26462">MDGVSSTFDEVLGGEMGTMAVSKEIEEKKRKVSSLNSVKILQSPELKTKEGFEFENGYLSNSIESQLIASRKSFRVLDSGSLVDFEPGTQLNVLMDLCSEVGEQENLNVDDNYEGSGLVECPLYGVDILGLSKEQRHSYTNYCLDRDNVQKVINPIANKPSHPYEVVDVSLVLEWLRGSYVVDRNKGFVQSRAQPGTERNILGSGRRKGPIRNHVKNGKVRDVPMRYRIPGTSFQVV</sequence>
<dbReference type="AlphaFoldDB" id="A0A7J7KUV4"/>
<protein>
    <submittedName>
        <fullName evidence="1">Uncharacterized protein</fullName>
    </submittedName>
</protein>
<comment type="caution">
    <text evidence="1">The sequence shown here is derived from an EMBL/GenBank/DDBJ whole genome shotgun (WGS) entry which is preliminary data.</text>
</comment>